<dbReference type="InterPro" id="IPR007372">
    <property type="entry name" value="Lipid/polyisoprenoid-bd_YceI"/>
</dbReference>
<protein>
    <submittedName>
        <fullName evidence="4">Protein yceI</fullName>
    </submittedName>
</protein>
<sequence length="225" mass="24607">MKTRSILLTSLLSFAVLSTAIAAPESYTIDPVHSSITFSVRHLGVSSVKGRFTEFSGSIFYDEADVTQSSASVVIKAASINTDNPQRDEHLRGADFFDVEKYPEIRFRTTAIRKDGDKLTAVGFLVMHGNTKEIEIPFEIVGKTTDPWGKVRLGFEGHTTINRQDFGISYSKMLDNGSLVIGNDVKIELAIEATRNEPAGPPAKPAKEAKPAEANEKLTSEKSDN</sequence>
<dbReference type="PANTHER" id="PTHR34406:SF1">
    <property type="entry name" value="PROTEIN YCEI"/>
    <property type="match status" value="1"/>
</dbReference>
<evidence type="ECO:0000313" key="4">
    <source>
        <dbReference type="EMBL" id="AXA37108.1"/>
    </source>
</evidence>
<evidence type="ECO:0000256" key="1">
    <source>
        <dbReference type="SAM" id="MobiDB-lite"/>
    </source>
</evidence>
<dbReference type="SMART" id="SM00867">
    <property type="entry name" value="YceI"/>
    <property type="match status" value="1"/>
</dbReference>
<dbReference type="Proteomes" id="UP000262583">
    <property type="component" value="Chromosome"/>
</dbReference>
<gene>
    <name evidence="4" type="ORF">BRCON_2331</name>
</gene>
<feature type="chain" id="PRO_5016247223" evidence="2">
    <location>
        <begin position="23"/>
        <end position="225"/>
    </location>
</feature>
<name>A0A2Z4Y8G0_SUMC1</name>
<feature type="compositionally biased region" description="Basic and acidic residues" evidence="1">
    <location>
        <begin position="205"/>
        <end position="225"/>
    </location>
</feature>
<dbReference type="Pfam" id="PF04264">
    <property type="entry name" value="YceI"/>
    <property type="match status" value="1"/>
</dbReference>
<dbReference type="AlphaFoldDB" id="A0A2Z4Y8G0"/>
<dbReference type="KEGG" id="schv:BRCON_2331"/>
<evidence type="ECO:0000259" key="3">
    <source>
        <dbReference type="SMART" id="SM00867"/>
    </source>
</evidence>
<proteinExistence type="predicted"/>
<evidence type="ECO:0000256" key="2">
    <source>
        <dbReference type="SAM" id="SignalP"/>
    </source>
</evidence>
<dbReference type="PANTHER" id="PTHR34406">
    <property type="entry name" value="PROTEIN YCEI"/>
    <property type="match status" value="1"/>
</dbReference>
<dbReference type="InterPro" id="IPR036761">
    <property type="entry name" value="TTHA0802/YceI-like_sf"/>
</dbReference>
<organism evidence="4 5">
    <name type="scientific">Sumerlaea chitinivorans</name>
    <dbReference type="NCBI Taxonomy" id="2250252"/>
    <lineage>
        <taxon>Bacteria</taxon>
        <taxon>Candidatus Sumerlaeota</taxon>
        <taxon>Candidatus Sumerlaeia</taxon>
        <taxon>Candidatus Sumerlaeales</taxon>
        <taxon>Candidatus Sumerlaeaceae</taxon>
        <taxon>Candidatus Sumerlaea</taxon>
    </lineage>
</organism>
<feature type="region of interest" description="Disordered" evidence="1">
    <location>
        <begin position="194"/>
        <end position="225"/>
    </location>
</feature>
<dbReference type="SUPFAM" id="SSF101874">
    <property type="entry name" value="YceI-like"/>
    <property type="match status" value="1"/>
</dbReference>
<evidence type="ECO:0000313" key="5">
    <source>
        <dbReference type="Proteomes" id="UP000262583"/>
    </source>
</evidence>
<dbReference type="Gene3D" id="2.40.128.110">
    <property type="entry name" value="Lipid/polyisoprenoid-binding, YceI-like"/>
    <property type="match status" value="1"/>
</dbReference>
<dbReference type="EMBL" id="CP030759">
    <property type="protein sequence ID" value="AXA37108.1"/>
    <property type="molecule type" value="Genomic_DNA"/>
</dbReference>
<keyword evidence="2" id="KW-0732">Signal</keyword>
<accession>A0A2Z4Y8G0</accession>
<feature type="domain" description="Lipid/polyisoprenoid-binding YceI-like" evidence="3">
    <location>
        <begin position="26"/>
        <end position="194"/>
    </location>
</feature>
<feature type="signal peptide" evidence="2">
    <location>
        <begin position="1"/>
        <end position="22"/>
    </location>
</feature>
<reference evidence="4 5" key="1">
    <citation type="submission" date="2018-05" db="EMBL/GenBank/DDBJ databases">
        <title>A metagenomic window into the 2 km-deep terrestrial subsurface aquifer revealed taxonomically and functionally diverse microbial community comprising novel uncultured bacterial lineages.</title>
        <authorList>
            <person name="Kadnikov V.V."/>
            <person name="Mardanov A.V."/>
            <person name="Beletsky A.V."/>
            <person name="Banks D."/>
            <person name="Pimenov N.V."/>
            <person name="Frank Y.A."/>
            <person name="Karnachuk O.V."/>
            <person name="Ravin N.V."/>
        </authorList>
    </citation>
    <scope>NUCLEOTIDE SEQUENCE [LARGE SCALE GENOMIC DNA]</scope>
    <source>
        <strain evidence="4">BY</strain>
    </source>
</reference>